<comment type="caution">
    <text evidence="3">The sequence shown here is derived from an EMBL/GenBank/DDBJ whole genome shotgun (WGS) entry which is preliminary data.</text>
</comment>
<proteinExistence type="predicted"/>
<dbReference type="EMBL" id="LAZR01005364">
    <property type="protein sequence ID" value="KKN00544.1"/>
    <property type="molecule type" value="Genomic_DNA"/>
</dbReference>
<gene>
    <name evidence="3" type="ORF">LCGC14_1136770</name>
</gene>
<keyword evidence="2" id="KW-0472">Membrane</keyword>
<feature type="compositionally biased region" description="Polar residues" evidence="1">
    <location>
        <begin position="9"/>
        <end position="25"/>
    </location>
</feature>
<keyword evidence="2" id="KW-0812">Transmembrane</keyword>
<sequence length="72" mass="7561">MTLLKGDNSVKSTQKTGMAQRPSGSLTVSDGWRFGIGLCLAFIFGAPFILFIAGAGLWVLLSLFGEIIGGLL</sequence>
<name>A0A0F9M4C0_9ZZZZ</name>
<feature type="transmembrane region" description="Helical" evidence="2">
    <location>
        <begin position="34"/>
        <end position="61"/>
    </location>
</feature>
<evidence type="ECO:0000313" key="3">
    <source>
        <dbReference type="EMBL" id="KKN00544.1"/>
    </source>
</evidence>
<organism evidence="3">
    <name type="scientific">marine sediment metagenome</name>
    <dbReference type="NCBI Taxonomy" id="412755"/>
    <lineage>
        <taxon>unclassified sequences</taxon>
        <taxon>metagenomes</taxon>
        <taxon>ecological metagenomes</taxon>
    </lineage>
</organism>
<protein>
    <submittedName>
        <fullName evidence="3">Uncharacterized protein</fullName>
    </submittedName>
</protein>
<accession>A0A0F9M4C0</accession>
<dbReference type="AlphaFoldDB" id="A0A0F9M4C0"/>
<feature type="region of interest" description="Disordered" evidence="1">
    <location>
        <begin position="1"/>
        <end position="25"/>
    </location>
</feature>
<evidence type="ECO:0000256" key="1">
    <source>
        <dbReference type="SAM" id="MobiDB-lite"/>
    </source>
</evidence>
<reference evidence="3" key="1">
    <citation type="journal article" date="2015" name="Nature">
        <title>Complex archaea that bridge the gap between prokaryotes and eukaryotes.</title>
        <authorList>
            <person name="Spang A."/>
            <person name="Saw J.H."/>
            <person name="Jorgensen S.L."/>
            <person name="Zaremba-Niedzwiedzka K."/>
            <person name="Martijn J."/>
            <person name="Lind A.E."/>
            <person name="van Eijk R."/>
            <person name="Schleper C."/>
            <person name="Guy L."/>
            <person name="Ettema T.J."/>
        </authorList>
    </citation>
    <scope>NUCLEOTIDE SEQUENCE</scope>
</reference>
<keyword evidence="2" id="KW-1133">Transmembrane helix</keyword>
<evidence type="ECO:0000256" key="2">
    <source>
        <dbReference type="SAM" id="Phobius"/>
    </source>
</evidence>